<dbReference type="SMART" id="SM00906">
    <property type="entry name" value="Fungal_trans"/>
    <property type="match status" value="1"/>
</dbReference>
<feature type="compositionally biased region" description="Low complexity" evidence="7">
    <location>
        <begin position="743"/>
        <end position="758"/>
    </location>
</feature>
<proteinExistence type="predicted"/>
<dbReference type="SUPFAM" id="SSF57701">
    <property type="entry name" value="Zn2/Cys6 DNA-binding domain"/>
    <property type="match status" value="1"/>
</dbReference>
<dbReference type="Pfam" id="PF00172">
    <property type="entry name" value="Zn_clus"/>
    <property type="match status" value="1"/>
</dbReference>
<name>A0ABR4NTJ9_9SACH</name>
<dbReference type="PANTHER" id="PTHR46910:SF3">
    <property type="entry name" value="HALOTOLERANCE PROTEIN 9-RELATED"/>
    <property type="match status" value="1"/>
</dbReference>
<dbReference type="CDD" id="cd00067">
    <property type="entry name" value="GAL4"/>
    <property type="match status" value="1"/>
</dbReference>
<accession>A0ABR4NTJ9</accession>
<dbReference type="SMART" id="SM00066">
    <property type="entry name" value="GAL4"/>
    <property type="match status" value="1"/>
</dbReference>
<keyword evidence="4" id="KW-0238">DNA-binding</keyword>
<evidence type="ECO:0000256" key="4">
    <source>
        <dbReference type="ARBA" id="ARBA00023125"/>
    </source>
</evidence>
<keyword evidence="10" id="KW-1185">Reference proteome</keyword>
<dbReference type="CDD" id="cd12148">
    <property type="entry name" value="fungal_TF_MHR"/>
    <property type="match status" value="1"/>
</dbReference>
<dbReference type="InterPro" id="IPR036864">
    <property type="entry name" value="Zn2-C6_fun-type_DNA-bd_sf"/>
</dbReference>
<dbReference type="InterPro" id="IPR050987">
    <property type="entry name" value="AtrR-like"/>
</dbReference>
<keyword evidence="6" id="KW-0175">Coiled coil</keyword>
<comment type="caution">
    <text evidence="9">The sequence shown here is derived from an EMBL/GenBank/DDBJ whole genome shotgun (WGS) entry which is preliminary data.</text>
</comment>
<feature type="domain" description="Zn(2)-C6 fungal-type" evidence="8">
    <location>
        <begin position="20"/>
        <end position="49"/>
    </location>
</feature>
<feature type="region of interest" description="Disordered" evidence="7">
    <location>
        <begin position="740"/>
        <end position="773"/>
    </location>
</feature>
<evidence type="ECO:0000313" key="10">
    <source>
        <dbReference type="Proteomes" id="UP001623330"/>
    </source>
</evidence>
<dbReference type="Proteomes" id="UP001623330">
    <property type="component" value="Unassembled WGS sequence"/>
</dbReference>
<keyword evidence="2" id="KW-0479">Metal-binding</keyword>
<dbReference type="InterPro" id="IPR001138">
    <property type="entry name" value="Zn2Cys6_DnaBD"/>
</dbReference>
<evidence type="ECO:0000256" key="5">
    <source>
        <dbReference type="ARBA" id="ARBA00023242"/>
    </source>
</evidence>
<organism evidence="9 10">
    <name type="scientific">Nakaseomyces bracarensis</name>
    <dbReference type="NCBI Taxonomy" id="273131"/>
    <lineage>
        <taxon>Eukaryota</taxon>
        <taxon>Fungi</taxon>
        <taxon>Dikarya</taxon>
        <taxon>Ascomycota</taxon>
        <taxon>Saccharomycotina</taxon>
        <taxon>Saccharomycetes</taxon>
        <taxon>Saccharomycetales</taxon>
        <taxon>Saccharomycetaceae</taxon>
        <taxon>Nakaseomyces</taxon>
    </lineage>
</organism>
<keyword evidence="3" id="KW-0862">Zinc</keyword>
<evidence type="ECO:0000256" key="3">
    <source>
        <dbReference type="ARBA" id="ARBA00022833"/>
    </source>
</evidence>
<evidence type="ECO:0000256" key="1">
    <source>
        <dbReference type="ARBA" id="ARBA00004123"/>
    </source>
</evidence>
<evidence type="ECO:0000313" key="9">
    <source>
        <dbReference type="EMBL" id="KAL3231802.1"/>
    </source>
</evidence>
<gene>
    <name evidence="9" type="ORF">RNJ44_00337</name>
</gene>
<dbReference type="PROSITE" id="PS00463">
    <property type="entry name" value="ZN2_CY6_FUNGAL_1"/>
    <property type="match status" value="1"/>
</dbReference>
<sequence>MAPPVVKRIKISNKERVTRACDVCRRRKVKCDGEQPCSTCMTAGTTCVFNGVAFPKSKSLYRRDNELYRELRMLHRSAKSLSRNERVTKSGKLRNTLEEIERKISELQSDINLSVDEESVREYDGQGSLERQLVEINSICFNRFGSVDLKKLGGANVTPYFGIHSTMAIFSKYGFSWMFKRLIAYSNNNSTRETMYIYMKFLDMAQMHYAEDIKQKTTPIEWCFAKYSKGRRCKTLESYLRDLHLDIDRMGAPDILSRDLYEELALRPIEFFAKLVDFAWLNCYRYHSGLGDKFAITTELFEFEDILTCLVLEFSSKVIYADMHHEIIIPTLLRWVRMSHWHEELYTVGKMLACAVRRALDLGLNSWEYYISLSEENAERNRLIWWESYWWDKWFALSSGKAPLICDYKITCLLPRRLMEAGLDESMSCMEMLTKCNSSYLNETDIRVLGYILLGKYVEYINCEILYNKEFNDYRLFATVKKPIDTMLEKFCKAYRESIEIINNMELFLKSLTHINYGNDELLEFLVYFSDTRIRCFIALESMIFRMKALEISSSGELEKCLEISYKSIYSCSVDGLKMAVEFSSFFVGRFLTYINLMCLNLMLSVIENPENEPIENIIVVCRIVSLLKRSGPVGDLPDDTNIPISELICRQVVSLTYLCCRIYAQISAKRNRHFSEEHIINHLRSVDEYLVVIYEELNEITSLIFRPLLEVSVSGSYQEHLIAHFKETMGEKLLQRMKQLESEVQSSSSPSGSEKISTTFSPESTKNPTDKELANVISNPTTEPEITFETLLNSDSFASVYTDFLDGLDFRKPLNNDPFSINGGVLDNNNDDNECIGINNRNINS</sequence>
<evidence type="ECO:0000256" key="7">
    <source>
        <dbReference type="SAM" id="MobiDB-lite"/>
    </source>
</evidence>
<dbReference type="Pfam" id="PF04082">
    <property type="entry name" value="Fungal_trans"/>
    <property type="match status" value="1"/>
</dbReference>
<keyword evidence="5" id="KW-0539">Nucleus</keyword>
<evidence type="ECO:0000259" key="8">
    <source>
        <dbReference type="PROSITE" id="PS50048"/>
    </source>
</evidence>
<dbReference type="EMBL" id="JBEVYD010000006">
    <property type="protein sequence ID" value="KAL3231802.1"/>
    <property type="molecule type" value="Genomic_DNA"/>
</dbReference>
<feature type="coiled-coil region" evidence="6">
    <location>
        <begin position="90"/>
        <end position="117"/>
    </location>
</feature>
<dbReference type="PROSITE" id="PS50048">
    <property type="entry name" value="ZN2_CY6_FUNGAL_2"/>
    <property type="match status" value="1"/>
</dbReference>
<evidence type="ECO:0000256" key="6">
    <source>
        <dbReference type="SAM" id="Coils"/>
    </source>
</evidence>
<evidence type="ECO:0000256" key="2">
    <source>
        <dbReference type="ARBA" id="ARBA00022723"/>
    </source>
</evidence>
<comment type="subcellular location">
    <subcellularLocation>
        <location evidence="1">Nucleus</location>
    </subcellularLocation>
</comment>
<dbReference type="Gene3D" id="4.10.240.10">
    <property type="entry name" value="Zn(2)-C6 fungal-type DNA-binding domain"/>
    <property type="match status" value="1"/>
</dbReference>
<dbReference type="InterPro" id="IPR007219">
    <property type="entry name" value="XnlR_reg_dom"/>
</dbReference>
<feature type="compositionally biased region" description="Polar residues" evidence="7">
    <location>
        <begin position="759"/>
        <end position="768"/>
    </location>
</feature>
<protein>
    <recommendedName>
        <fullName evidence="8">Zn(2)-C6 fungal-type domain-containing protein</fullName>
    </recommendedName>
</protein>
<dbReference type="PANTHER" id="PTHR46910">
    <property type="entry name" value="TRANSCRIPTION FACTOR PDR1"/>
    <property type="match status" value="1"/>
</dbReference>
<reference evidence="9 10" key="1">
    <citation type="submission" date="2024-05" db="EMBL/GenBank/DDBJ databases">
        <title>Long read based assembly of the Candida bracarensis genome reveals expanded adhesin content.</title>
        <authorList>
            <person name="Marcet-Houben M."/>
            <person name="Ksiezopolska E."/>
            <person name="Gabaldon T."/>
        </authorList>
    </citation>
    <scope>NUCLEOTIDE SEQUENCE [LARGE SCALE GENOMIC DNA]</scope>
    <source>
        <strain evidence="9 10">CBM6</strain>
    </source>
</reference>